<dbReference type="SUPFAM" id="SSF56935">
    <property type="entry name" value="Porins"/>
    <property type="match status" value="1"/>
</dbReference>
<protein>
    <submittedName>
        <fullName evidence="10">TonB-linked SusC/RagA family outer membrane protein</fullName>
    </submittedName>
</protein>
<dbReference type="EMBL" id="QLMA01000010">
    <property type="protein sequence ID" value="RAJ75095.1"/>
    <property type="molecule type" value="Genomic_DNA"/>
</dbReference>
<comment type="similarity">
    <text evidence="7">Belongs to the TonB-dependent receptor family.</text>
</comment>
<keyword evidence="3 7" id="KW-1134">Transmembrane beta strand</keyword>
<evidence type="ECO:0000256" key="7">
    <source>
        <dbReference type="PROSITE-ProRule" id="PRU01360"/>
    </source>
</evidence>
<organism evidence="10 11">
    <name type="scientific">Chitinophaga dinghuensis</name>
    <dbReference type="NCBI Taxonomy" id="1539050"/>
    <lineage>
        <taxon>Bacteria</taxon>
        <taxon>Pseudomonadati</taxon>
        <taxon>Bacteroidota</taxon>
        <taxon>Chitinophagia</taxon>
        <taxon>Chitinophagales</taxon>
        <taxon>Chitinophagaceae</taxon>
        <taxon>Chitinophaga</taxon>
    </lineage>
</organism>
<dbReference type="InterPro" id="IPR037066">
    <property type="entry name" value="Plug_dom_sf"/>
</dbReference>
<keyword evidence="5 7" id="KW-0472">Membrane</keyword>
<sequence length="1132" mass="126727">MNFSPTKMLSVMKMTVTLLLATVMQVSASSYAQTVNLRARKMPLEKVFSTIGKQTGYAFFWDQQVVRSLQPVDVDLHNASLKEAMRTCLANQPLTFDLAETDKSVFIRTRATENKVADDQQQQITVTGKVTDDGKEPLAGVTVTVKGTGKGAATNGDGTYTITNVDPRAILVFSMMGFQTHEIPVNGRGQINITLAKKVQNMNEVMITTGIFSRKKESFTGDAAVYSGDQLRTVSNQNVIQSLRSLDPAFILLDNNIAGSNPNVMPNMSIRGKTSIIGTVDKFARDPNQPLFIIDGFESSIENVMALDMNRVANVTILKDASSTAIYGSKGANGVIVIDTKLPRAGKMNLSAVYDNTFYFADLRDYNMMNAAEKLEFERLSNVYNPKDASSTTIWNVMNERYNRNLNNVLSGVNTYWMGYPIRPTTLANSYSLQADGGDTKFRYAVGGRYSTLPGVMKGSNRNTASGNLDLIYRPGKFSFTNRTTLTTFTADDSPYGSFSDWVKAVPYYKPSNDKYLDYGLNPYVGDTILVYNPIYQMNLPKMDRTKNVNLRNNISAFYQFNDHFRVDGRASITYSNQQHEIYRSPLMKDFDKKDVSQKGLYKNSTDRGLSYEAYLQASYGKIWHNTHELNLVPGFNVSSNSMTSDGYSATGFPAVDKIYPGFASGYPTAGLPDYGKSVNRSASFFLNGYYGYKRRYMIDAIYRKDGSSIFGSSVNHTNTWTLGLSWNLHNESFFKNIAWVNFLKLRGSIGNPGNQNFSSYNSFTTMAYNRGVVNSFGLGTNVFAWGNSELAWQKTLMKTVGVDARLLDERISINANIYNNLTDPMIISIDNAPSTGSSTIMYNIGHSRVKGYDIAISATVLSNVKERFYVRLSASTKKETTTYGGLGNILDQLNKNNAGLINSNNKDSYHDYTNVAQNLERYMDGGHPNDLWAVRSMGVDPANGRELYLDKNGNLTYNYDVVNVVNVGNTYPKMQGTVGVSVQYKGFSLNSIMRYKWKSYQFNSALFNKVENLTRQQVMGENLDKRALYNRWKTPGDKAEFTNIPDLRYGTSTKDISMSSRFIQEESSFAGESISLSYDFYANKFIKKLGLQSLSISGYMNDFFYLTNLRRERGIEYPYARSCSFKLMAAF</sequence>
<dbReference type="Gene3D" id="2.170.130.10">
    <property type="entry name" value="TonB-dependent receptor, plug domain"/>
    <property type="match status" value="1"/>
</dbReference>
<proteinExistence type="inferred from homology"/>
<accession>A0A327VMJ6</accession>
<dbReference type="InterPro" id="IPR012910">
    <property type="entry name" value="Plug_dom"/>
</dbReference>
<keyword evidence="4 7" id="KW-0812">Transmembrane</keyword>
<evidence type="ECO:0000259" key="9">
    <source>
        <dbReference type="Pfam" id="PF07715"/>
    </source>
</evidence>
<dbReference type="AlphaFoldDB" id="A0A327VMJ6"/>
<dbReference type="InterPro" id="IPR023996">
    <property type="entry name" value="TonB-dep_OMP_SusC/RagA"/>
</dbReference>
<dbReference type="InterPro" id="IPR039426">
    <property type="entry name" value="TonB-dep_rcpt-like"/>
</dbReference>
<keyword evidence="6 7" id="KW-0998">Cell outer membrane</keyword>
<evidence type="ECO:0000313" key="11">
    <source>
        <dbReference type="Proteomes" id="UP000249819"/>
    </source>
</evidence>
<dbReference type="Gene3D" id="2.60.40.1120">
    <property type="entry name" value="Carboxypeptidase-like, regulatory domain"/>
    <property type="match status" value="1"/>
</dbReference>
<dbReference type="OrthoDB" id="1094723at2"/>
<dbReference type="InterPro" id="IPR008969">
    <property type="entry name" value="CarboxyPept-like_regulatory"/>
</dbReference>
<dbReference type="Gene3D" id="3.55.50.30">
    <property type="match status" value="1"/>
</dbReference>
<comment type="caution">
    <text evidence="10">The sequence shown here is derived from an EMBL/GenBank/DDBJ whole genome shotgun (WGS) entry which is preliminary data.</text>
</comment>
<evidence type="ECO:0000256" key="3">
    <source>
        <dbReference type="ARBA" id="ARBA00022452"/>
    </source>
</evidence>
<dbReference type="GO" id="GO:0009279">
    <property type="term" value="C:cell outer membrane"/>
    <property type="evidence" value="ECO:0007669"/>
    <property type="project" value="UniProtKB-SubCell"/>
</dbReference>
<feature type="domain" description="TonB-dependent receptor plug" evidence="9">
    <location>
        <begin position="216"/>
        <end position="335"/>
    </location>
</feature>
<evidence type="ECO:0000256" key="8">
    <source>
        <dbReference type="SAM" id="SignalP"/>
    </source>
</evidence>
<comment type="subcellular location">
    <subcellularLocation>
        <location evidence="1 7">Cell outer membrane</location>
        <topology evidence="1 7">Multi-pass membrane protein</topology>
    </subcellularLocation>
</comment>
<evidence type="ECO:0000256" key="2">
    <source>
        <dbReference type="ARBA" id="ARBA00022448"/>
    </source>
</evidence>
<dbReference type="InterPro" id="IPR023997">
    <property type="entry name" value="TonB-dep_OMP_SusC/RagA_CS"/>
</dbReference>
<evidence type="ECO:0000256" key="1">
    <source>
        <dbReference type="ARBA" id="ARBA00004571"/>
    </source>
</evidence>
<dbReference type="Pfam" id="PF07715">
    <property type="entry name" value="Plug"/>
    <property type="match status" value="1"/>
</dbReference>
<evidence type="ECO:0000313" key="10">
    <source>
        <dbReference type="EMBL" id="RAJ75095.1"/>
    </source>
</evidence>
<dbReference type="SUPFAM" id="SSF49464">
    <property type="entry name" value="Carboxypeptidase regulatory domain-like"/>
    <property type="match status" value="1"/>
</dbReference>
<keyword evidence="8" id="KW-0732">Signal</keyword>
<dbReference type="NCBIfam" id="TIGR04056">
    <property type="entry name" value="OMP_RagA_SusC"/>
    <property type="match status" value="1"/>
</dbReference>
<feature type="chain" id="PRO_5016392785" evidence="8">
    <location>
        <begin position="33"/>
        <end position="1132"/>
    </location>
</feature>
<name>A0A327VMJ6_9BACT</name>
<gene>
    <name evidence="10" type="ORF">CLV59_110141</name>
</gene>
<dbReference type="NCBIfam" id="TIGR04057">
    <property type="entry name" value="SusC_RagA_signa"/>
    <property type="match status" value="1"/>
</dbReference>
<evidence type="ECO:0000256" key="4">
    <source>
        <dbReference type="ARBA" id="ARBA00022692"/>
    </source>
</evidence>
<feature type="signal peptide" evidence="8">
    <location>
        <begin position="1"/>
        <end position="32"/>
    </location>
</feature>
<evidence type="ECO:0000256" key="6">
    <source>
        <dbReference type="ARBA" id="ARBA00023237"/>
    </source>
</evidence>
<keyword evidence="11" id="KW-1185">Reference proteome</keyword>
<reference evidence="10 11" key="1">
    <citation type="submission" date="2018-06" db="EMBL/GenBank/DDBJ databases">
        <title>Genomic Encyclopedia of Archaeal and Bacterial Type Strains, Phase II (KMG-II): from individual species to whole genera.</title>
        <authorList>
            <person name="Goeker M."/>
        </authorList>
    </citation>
    <scope>NUCLEOTIDE SEQUENCE [LARGE SCALE GENOMIC DNA]</scope>
    <source>
        <strain evidence="10 11">DSM 29821</strain>
    </source>
</reference>
<dbReference type="InterPro" id="IPR036942">
    <property type="entry name" value="Beta-barrel_TonB_sf"/>
</dbReference>
<keyword evidence="2 7" id="KW-0813">Transport</keyword>
<evidence type="ECO:0000256" key="5">
    <source>
        <dbReference type="ARBA" id="ARBA00023136"/>
    </source>
</evidence>
<dbReference type="Proteomes" id="UP000249819">
    <property type="component" value="Unassembled WGS sequence"/>
</dbReference>
<dbReference type="PROSITE" id="PS52016">
    <property type="entry name" value="TONB_DEPENDENT_REC_3"/>
    <property type="match status" value="1"/>
</dbReference>
<dbReference type="Pfam" id="PF13715">
    <property type="entry name" value="CarbopepD_reg_2"/>
    <property type="match status" value="1"/>
</dbReference>
<dbReference type="Gene3D" id="2.40.170.20">
    <property type="entry name" value="TonB-dependent receptor, beta-barrel domain"/>
    <property type="match status" value="1"/>
</dbReference>